<feature type="transmembrane region" description="Helical" evidence="1">
    <location>
        <begin position="59"/>
        <end position="79"/>
    </location>
</feature>
<keyword evidence="1" id="KW-0472">Membrane</keyword>
<organism evidence="2 3">
    <name type="scientific">Anaerococcus nagyae</name>
    <dbReference type="NCBI Taxonomy" id="1755241"/>
    <lineage>
        <taxon>Bacteria</taxon>
        <taxon>Bacillati</taxon>
        <taxon>Bacillota</taxon>
        <taxon>Tissierellia</taxon>
        <taxon>Tissierellales</taxon>
        <taxon>Peptoniphilaceae</taxon>
        <taxon>Anaerococcus</taxon>
    </lineage>
</organism>
<accession>A0A3E2THJ8</accession>
<keyword evidence="1" id="KW-0812">Transmembrane</keyword>
<feature type="transmembrane region" description="Helical" evidence="1">
    <location>
        <begin position="34"/>
        <end position="53"/>
    </location>
</feature>
<dbReference type="EMBL" id="QVEU01000004">
    <property type="protein sequence ID" value="RGB75905.1"/>
    <property type="molecule type" value="Genomic_DNA"/>
</dbReference>
<evidence type="ECO:0000313" key="3">
    <source>
        <dbReference type="Proteomes" id="UP000261011"/>
    </source>
</evidence>
<feature type="transmembrane region" description="Helical" evidence="1">
    <location>
        <begin position="86"/>
        <end position="106"/>
    </location>
</feature>
<protein>
    <submittedName>
        <fullName evidence="2">Uncharacterized protein</fullName>
    </submittedName>
</protein>
<name>A0A3E2THJ8_9FIRM</name>
<dbReference type="Proteomes" id="UP000261011">
    <property type="component" value="Unassembled WGS sequence"/>
</dbReference>
<comment type="caution">
    <text evidence="2">The sequence shown here is derived from an EMBL/GenBank/DDBJ whole genome shotgun (WGS) entry which is preliminary data.</text>
</comment>
<keyword evidence="3" id="KW-1185">Reference proteome</keyword>
<evidence type="ECO:0000313" key="2">
    <source>
        <dbReference type="EMBL" id="RGB75905.1"/>
    </source>
</evidence>
<keyword evidence="1" id="KW-1133">Transmembrane helix</keyword>
<evidence type="ECO:0000256" key="1">
    <source>
        <dbReference type="SAM" id="Phobius"/>
    </source>
</evidence>
<proteinExistence type="predicted"/>
<feature type="transmembrane region" description="Helical" evidence="1">
    <location>
        <begin position="6"/>
        <end position="27"/>
    </location>
</feature>
<dbReference type="AlphaFoldDB" id="A0A3E2THJ8"/>
<sequence>MEILLIKNMIWPALMTVAIISFLDYILDRKKMKRYIAIAFTMIGIIAMVYFMVNNSEYKFLQIFLFMFLLSISLVILALKKRIDAFTMIGIILMLVMLILLLRTNLI</sequence>
<gene>
    <name evidence="2" type="ORF">DXA39_06180</name>
</gene>
<reference evidence="2 3" key="1">
    <citation type="submission" date="2018-08" db="EMBL/GenBank/DDBJ databases">
        <title>A genome reference for cultivated species of the human gut microbiota.</title>
        <authorList>
            <person name="Zou Y."/>
            <person name="Xue W."/>
            <person name="Luo G."/>
        </authorList>
    </citation>
    <scope>NUCLEOTIDE SEQUENCE [LARGE SCALE GENOMIC DNA]</scope>
    <source>
        <strain evidence="2 3">OF01-3</strain>
    </source>
</reference>
<dbReference type="OrthoDB" id="1692296at2"/>
<dbReference type="RefSeq" id="WP_117521848.1">
    <property type="nucleotide sequence ID" value="NZ_AP031484.1"/>
</dbReference>